<dbReference type="EMBL" id="BMAO01012740">
    <property type="protein sequence ID" value="GFQ83585.1"/>
    <property type="molecule type" value="Genomic_DNA"/>
</dbReference>
<dbReference type="Proteomes" id="UP000887116">
    <property type="component" value="Unassembled WGS sequence"/>
</dbReference>
<evidence type="ECO:0000256" key="1">
    <source>
        <dbReference type="SAM" id="MobiDB-lite"/>
    </source>
</evidence>
<sequence>MPVHVPEDGSHSIHDGHHREVLEGGGGQFLGVTLGGDACRPGAVGAEGSNPLKFHVVSHGGRTSEQSPRTEFWSSGLCYLVKLATHLANRSRQEINTRDAPPSILVGWRKVHESFQFTPPPNRFLIIFDWNR</sequence>
<protein>
    <submittedName>
        <fullName evidence="2">Uncharacterized protein</fullName>
    </submittedName>
</protein>
<proteinExistence type="predicted"/>
<evidence type="ECO:0000313" key="3">
    <source>
        <dbReference type="Proteomes" id="UP000887116"/>
    </source>
</evidence>
<evidence type="ECO:0000313" key="2">
    <source>
        <dbReference type="EMBL" id="GFQ83585.1"/>
    </source>
</evidence>
<feature type="region of interest" description="Disordered" evidence="1">
    <location>
        <begin position="1"/>
        <end position="20"/>
    </location>
</feature>
<organism evidence="2 3">
    <name type="scientific">Trichonephila clavata</name>
    <name type="common">Joro spider</name>
    <name type="synonym">Nephila clavata</name>
    <dbReference type="NCBI Taxonomy" id="2740835"/>
    <lineage>
        <taxon>Eukaryota</taxon>
        <taxon>Metazoa</taxon>
        <taxon>Ecdysozoa</taxon>
        <taxon>Arthropoda</taxon>
        <taxon>Chelicerata</taxon>
        <taxon>Arachnida</taxon>
        <taxon>Araneae</taxon>
        <taxon>Araneomorphae</taxon>
        <taxon>Entelegynae</taxon>
        <taxon>Araneoidea</taxon>
        <taxon>Nephilidae</taxon>
        <taxon>Trichonephila</taxon>
    </lineage>
</organism>
<dbReference type="AlphaFoldDB" id="A0A8X6KR43"/>
<gene>
    <name evidence="2" type="ORF">TNCT_672831</name>
</gene>
<name>A0A8X6KR43_TRICU</name>
<dbReference type="OrthoDB" id="10310337at2759"/>
<accession>A0A8X6KR43</accession>
<comment type="caution">
    <text evidence="2">The sequence shown here is derived from an EMBL/GenBank/DDBJ whole genome shotgun (WGS) entry which is preliminary data.</text>
</comment>
<keyword evidence="3" id="KW-1185">Reference proteome</keyword>
<reference evidence="2" key="1">
    <citation type="submission" date="2020-07" db="EMBL/GenBank/DDBJ databases">
        <title>Multicomponent nature underlies the extraordinary mechanical properties of spider dragline silk.</title>
        <authorList>
            <person name="Kono N."/>
            <person name="Nakamura H."/>
            <person name="Mori M."/>
            <person name="Yoshida Y."/>
            <person name="Ohtoshi R."/>
            <person name="Malay A.D."/>
            <person name="Moran D.A.P."/>
            <person name="Tomita M."/>
            <person name="Numata K."/>
            <person name="Arakawa K."/>
        </authorList>
    </citation>
    <scope>NUCLEOTIDE SEQUENCE</scope>
</reference>